<dbReference type="AlphaFoldDB" id="A0A2C9CRY8"/>
<evidence type="ECO:0000259" key="1">
    <source>
        <dbReference type="Pfam" id="PF01968"/>
    </source>
</evidence>
<evidence type="ECO:0000313" key="4">
    <source>
        <dbReference type="Proteomes" id="UP000220034"/>
    </source>
</evidence>
<dbReference type="Pfam" id="PF05378">
    <property type="entry name" value="Hydant_A_N"/>
    <property type="match status" value="1"/>
</dbReference>
<evidence type="ECO:0000313" key="3">
    <source>
        <dbReference type="EMBL" id="SOH94311.1"/>
    </source>
</evidence>
<dbReference type="Proteomes" id="UP000220034">
    <property type="component" value="Unassembled WGS sequence"/>
</dbReference>
<feature type="domain" description="Hydantoinase/oxoprolinase N-terminal" evidence="2">
    <location>
        <begin position="5"/>
        <end position="183"/>
    </location>
</feature>
<reference evidence="4" key="1">
    <citation type="submission" date="2017-09" db="EMBL/GenBank/DDBJ databases">
        <authorList>
            <person name="Varghese N."/>
            <person name="Submissions S."/>
        </authorList>
    </citation>
    <scope>NUCLEOTIDE SEQUENCE [LARGE SCALE GENOMIC DNA]</scope>
    <source>
        <strain evidence="4">C7</strain>
    </source>
</reference>
<dbReference type="OrthoDB" id="9759608at2"/>
<evidence type="ECO:0000259" key="2">
    <source>
        <dbReference type="Pfam" id="PF05378"/>
    </source>
</evidence>
<protein>
    <submittedName>
        <fullName evidence="3">N-methylhydantoinase A</fullName>
    </submittedName>
</protein>
<dbReference type="InterPro" id="IPR043129">
    <property type="entry name" value="ATPase_NBD"/>
</dbReference>
<dbReference type="GO" id="GO:0017168">
    <property type="term" value="F:5-oxoprolinase (ATP-hydrolyzing) activity"/>
    <property type="evidence" value="ECO:0007669"/>
    <property type="project" value="TreeGrafter"/>
</dbReference>
<dbReference type="InterPro" id="IPR045079">
    <property type="entry name" value="Oxoprolinase-like"/>
</dbReference>
<feature type="domain" description="Hydantoinase A/oxoprolinase" evidence="1">
    <location>
        <begin position="204"/>
        <end position="499"/>
    </location>
</feature>
<proteinExistence type="predicted"/>
<dbReference type="InterPro" id="IPR008040">
    <property type="entry name" value="Hydant_A_N"/>
</dbReference>
<gene>
    <name evidence="3" type="ORF">SAMN06273572_1049</name>
</gene>
<organism evidence="3 4">
    <name type="scientific">Pontivivens marinum</name>
    <dbReference type="NCBI Taxonomy" id="1690039"/>
    <lineage>
        <taxon>Bacteria</taxon>
        <taxon>Pseudomonadati</taxon>
        <taxon>Pseudomonadota</taxon>
        <taxon>Alphaproteobacteria</taxon>
        <taxon>Rhodobacterales</taxon>
        <taxon>Paracoccaceae</taxon>
        <taxon>Pontivivens</taxon>
    </lineage>
</organism>
<dbReference type="RefSeq" id="WP_097929876.1">
    <property type="nucleotide sequence ID" value="NZ_OCTN01000004.1"/>
</dbReference>
<dbReference type="PANTHER" id="PTHR11365">
    <property type="entry name" value="5-OXOPROLINASE RELATED"/>
    <property type="match status" value="1"/>
</dbReference>
<dbReference type="EMBL" id="OCTN01000004">
    <property type="protein sequence ID" value="SOH94311.1"/>
    <property type="molecule type" value="Genomic_DNA"/>
</dbReference>
<dbReference type="GO" id="GO:0006749">
    <property type="term" value="P:glutathione metabolic process"/>
    <property type="evidence" value="ECO:0007669"/>
    <property type="project" value="TreeGrafter"/>
</dbReference>
<accession>A0A2C9CRY8</accession>
<sequence length="682" mass="72843">MTKYRIGCDIGGSFTDFILYEVATGKIETLKVATTPERPEDGLMNGIDALTKNHPTLPENLKVLIHGTTLVINAILERKGAKTALLTTEGFRDIIETRREIRYDIYDIRQEYPKPIVPRNLRIGTAGRIASDGSEVTPIDPTEVTEILHELSAQGIESVSVCFINAYANPAHEAQVAEIARDAGIDLSFSLSSDVLPEIREFERFTTTTLNAYVKPKVDKYLAGVERALSERGHGVPLYLMQSGGGVITAETARQSPVRLAESGPVGGVLAARNLARLAGHSDAIAFDMGGTTAKTCLIRKGEMPITRSYEVDRVHRFKRGSGTPLAVPTVDLIEIGAGGGSIAQVDTLGRLKVGPESAVADPGPACFGRGGTQPTVTDANLILGFLDPAEFAAGGIILDRDAAADAILREVADPLGLDVQQAAAAIIEIVNENMSQAARIYAAENAGDLTETAMVAFGGGGPLHAMEVARKLKIPKIIVPEAAGVFSALGFLMAAPSYEVARSYPRRLDEVDEGALTTVIGELRDQAGAIIAASAPDAAQHFNLFADLRYIGQGHQLRVPIDEIARGSIAENFAHAYLEAYGYVYDDMQIEIVTLRVEATADASGPQFTASDTVASAESNRTIWDQGVQAMVPHRVMRFDAITDRIDGPALIIQPGTSIHLGTGAYAERHALGWLEINTGV</sequence>
<dbReference type="PANTHER" id="PTHR11365:SF23">
    <property type="entry name" value="HYPOTHETICAL 5-OXOPROLINASE (EUROFUNG)-RELATED"/>
    <property type="match status" value="1"/>
</dbReference>
<dbReference type="GO" id="GO:0005829">
    <property type="term" value="C:cytosol"/>
    <property type="evidence" value="ECO:0007669"/>
    <property type="project" value="TreeGrafter"/>
</dbReference>
<keyword evidence="4" id="KW-1185">Reference proteome</keyword>
<dbReference type="Pfam" id="PF01968">
    <property type="entry name" value="Hydantoinase_A"/>
    <property type="match status" value="1"/>
</dbReference>
<dbReference type="InterPro" id="IPR002821">
    <property type="entry name" value="Hydantoinase_A"/>
</dbReference>
<name>A0A2C9CRY8_9RHOB</name>
<dbReference type="SUPFAM" id="SSF53067">
    <property type="entry name" value="Actin-like ATPase domain"/>
    <property type="match status" value="1"/>
</dbReference>